<organism evidence="16 17">
    <name type="scientific">Candidatus Viadribacter manganicus</name>
    <dbReference type="NCBI Taxonomy" id="1759059"/>
    <lineage>
        <taxon>Bacteria</taxon>
        <taxon>Pseudomonadati</taxon>
        <taxon>Pseudomonadota</taxon>
        <taxon>Alphaproteobacteria</taxon>
        <taxon>Hyphomonadales</taxon>
        <taxon>Hyphomonadaceae</taxon>
        <taxon>Candidatus Viadribacter</taxon>
    </lineage>
</organism>
<evidence type="ECO:0000256" key="2">
    <source>
        <dbReference type="ARBA" id="ARBA00004651"/>
    </source>
</evidence>
<feature type="transmembrane region" description="Helical" evidence="14">
    <location>
        <begin position="215"/>
        <end position="237"/>
    </location>
</feature>
<dbReference type="InterPro" id="IPR007372">
    <property type="entry name" value="Lipid/polyisoprenoid-bd_YceI"/>
</dbReference>
<dbReference type="EMBL" id="CP013244">
    <property type="protein sequence ID" value="ANP45000.1"/>
    <property type="molecule type" value="Genomic_DNA"/>
</dbReference>
<feature type="transmembrane region" description="Helical" evidence="14">
    <location>
        <begin position="12"/>
        <end position="34"/>
    </location>
</feature>
<reference evidence="16 17" key="1">
    <citation type="submission" date="2015-11" db="EMBL/GenBank/DDBJ databases">
        <title>Whole-Genome Sequence of Candidatus Oderbacter manganicum from the National Park Lower Oder Valley, Germany.</title>
        <authorList>
            <person name="Braun B."/>
            <person name="Liere K."/>
            <person name="Szewzyk U."/>
        </authorList>
    </citation>
    <scope>NUCLEOTIDE SEQUENCE [LARGE SCALE GENOMIC DNA]</scope>
    <source>
        <strain evidence="16 17">OTSz_A_272</strain>
    </source>
</reference>
<accession>A0A1B1AEL5</accession>
<dbReference type="GO" id="GO:0020037">
    <property type="term" value="F:heme binding"/>
    <property type="evidence" value="ECO:0007669"/>
    <property type="project" value="TreeGrafter"/>
</dbReference>
<gene>
    <name evidence="16" type="ORF">ATE48_03230</name>
</gene>
<evidence type="ECO:0000313" key="17">
    <source>
        <dbReference type="Proteomes" id="UP000092498"/>
    </source>
</evidence>
<dbReference type="Gene3D" id="1.20.950.20">
    <property type="entry name" value="Transmembrane di-heme cytochromes, Chain C"/>
    <property type="match status" value="1"/>
</dbReference>
<name>A0A1B1AEL5_9PROT</name>
<evidence type="ECO:0000259" key="15">
    <source>
        <dbReference type="SMART" id="SM00867"/>
    </source>
</evidence>
<evidence type="ECO:0000256" key="3">
    <source>
        <dbReference type="ARBA" id="ARBA00022448"/>
    </source>
</evidence>
<comment type="cofactor">
    <cofactor evidence="1">
        <name>heme b</name>
        <dbReference type="ChEBI" id="CHEBI:60344"/>
    </cofactor>
</comment>
<evidence type="ECO:0000256" key="11">
    <source>
        <dbReference type="ARBA" id="ARBA00023136"/>
    </source>
</evidence>
<evidence type="ECO:0000256" key="4">
    <source>
        <dbReference type="ARBA" id="ARBA00022475"/>
    </source>
</evidence>
<dbReference type="Pfam" id="PF01292">
    <property type="entry name" value="Ni_hydr_CYTB"/>
    <property type="match status" value="1"/>
</dbReference>
<evidence type="ECO:0000313" key="16">
    <source>
        <dbReference type="EMBL" id="ANP45000.1"/>
    </source>
</evidence>
<evidence type="ECO:0000256" key="10">
    <source>
        <dbReference type="ARBA" id="ARBA00023004"/>
    </source>
</evidence>
<dbReference type="PANTHER" id="PTHR30529:SF1">
    <property type="entry name" value="CYTOCHROME B561 HOMOLOG 2"/>
    <property type="match status" value="1"/>
</dbReference>
<keyword evidence="7" id="KW-0479">Metal-binding</keyword>
<keyword evidence="5" id="KW-0349">Heme</keyword>
<feature type="transmembrane region" description="Helical" evidence="14">
    <location>
        <begin position="125"/>
        <end position="143"/>
    </location>
</feature>
<sequence>MAVSAQRYSAVAIVLHWAIAAAIIFLLPLGFWMHGRAEDGDVSAEVFRAYQLHKSIGLTVLWLSLVRLGWRLLNPPPHMPEHMPGWERFVAVATHWAFYGLMIGLPLTGWLYVSTGWSIHDQAPLPVATHYFGLFQVPALFGLNQADIGLRETAANGAFTAHYLLAYAAIGLAVLHVLAALKHHLFDKDEVLAHMVPGLRAPFEQEAPPKNTTRLAILGLGLAVILVALTAASLHLLSGGSAATGPQANSSFEVVESQTTTPTAPPTTTEAPAQTPLAPQAPAQGQASSWRVDAARSSIAFGFSMDDGSGNSSRLDGRFARWRADIRFDPNDLENSAVAVTIETNSASDGVASHDAYMREPGWFDSAAQPTATFRSTSFRQQANGYEARGELTIKGRTRNVTLPFTLIIDGATAVMNGTVAIDREDFDLGKDVEGAEMISRTVDVTIRVQATRAP</sequence>
<evidence type="ECO:0000256" key="13">
    <source>
        <dbReference type="SAM" id="MobiDB-lite"/>
    </source>
</evidence>
<evidence type="ECO:0000256" key="14">
    <source>
        <dbReference type="SAM" id="Phobius"/>
    </source>
</evidence>
<feature type="region of interest" description="Disordered" evidence="13">
    <location>
        <begin position="247"/>
        <end position="289"/>
    </location>
</feature>
<evidence type="ECO:0000256" key="8">
    <source>
        <dbReference type="ARBA" id="ARBA00022982"/>
    </source>
</evidence>
<dbReference type="GO" id="GO:0046872">
    <property type="term" value="F:metal ion binding"/>
    <property type="evidence" value="ECO:0007669"/>
    <property type="project" value="UniProtKB-KW"/>
</dbReference>
<dbReference type="InterPro" id="IPR052168">
    <property type="entry name" value="Cytochrome_b561_oxidase"/>
</dbReference>
<dbReference type="OrthoDB" id="1247465at2"/>
<dbReference type="AlphaFoldDB" id="A0A1B1AEL5"/>
<dbReference type="SUPFAM" id="SSF81342">
    <property type="entry name" value="Transmembrane di-heme cytochromes"/>
    <property type="match status" value="1"/>
</dbReference>
<evidence type="ECO:0000256" key="5">
    <source>
        <dbReference type="ARBA" id="ARBA00022617"/>
    </source>
</evidence>
<evidence type="ECO:0000256" key="9">
    <source>
        <dbReference type="ARBA" id="ARBA00022989"/>
    </source>
</evidence>
<proteinExistence type="inferred from homology"/>
<keyword evidence="10" id="KW-0408">Iron</keyword>
<feature type="transmembrane region" description="Helical" evidence="14">
    <location>
        <begin position="93"/>
        <end position="113"/>
    </location>
</feature>
<dbReference type="Proteomes" id="UP000092498">
    <property type="component" value="Chromosome"/>
</dbReference>
<dbReference type="Gene3D" id="2.40.128.110">
    <property type="entry name" value="Lipid/polyisoprenoid-binding, YceI-like"/>
    <property type="match status" value="1"/>
</dbReference>
<feature type="transmembrane region" description="Helical" evidence="14">
    <location>
        <begin position="163"/>
        <end position="181"/>
    </location>
</feature>
<keyword evidence="9 14" id="KW-1133">Transmembrane helix</keyword>
<keyword evidence="11 14" id="KW-0472">Membrane</keyword>
<dbReference type="InterPro" id="IPR036761">
    <property type="entry name" value="TTHA0802/YceI-like_sf"/>
</dbReference>
<keyword evidence="6 14" id="KW-0812">Transmembrane</keyword>
<feature type="compositionally biased region" description="Low complexity" evidence="13">
    <location>
        <begin position="258"/>
        <end position="287"/>
    </location>
</feature>
<comment type="similarity">
    <text evidence="12">Belongs to the cytochrome b561 family.</text>
</comment>
<evidence type="ECO:0000256" key="1">
    <source>
        <dbReference type="ARBA" id="ARBA00001970"/>
    </source>
</evidence>
<feature type="domain" description="Lipid/polyisoprenoid-binding YceI-like" evidence="15">
    <location>
        <begin position="289"/>
        <end position="452"/>
    </location>
</feature>
<keyword evidence="4" id="KW-1003">Cell membrane</keyword>
<dbReference type="GO" id="GO:0005886">
    <property type="term" value="C:plasma membrane"/>
    <property type="evidence" value="ECO:0007669"/>
    <property type="project" value="UniProtKB-SubCell"/>
</dbReference>
<dbReference type="InterPro" id="IPR011577">
    <property type="entry name" value="Cyt_b561_bac/Ni-Hgenase"/>
</dbReference>
<dbReference type="RefSeq" id="WP_066767743.1">
    <property type="nucleotide sequence ID" value="NZ_CP013244.1"/>
</dbReference>
<dbReference type="GO" id="GO:0022904">
    <property type="term" value="P:respiratory electron transport chain"/>
    <property type="evidence" value="ECO:0007669"/>
    <property type="project" value="InterPro"/>
</dbReference>
<dbReference type="GO" id="GO:0009055">
    <property type="term" value="F:electron transfer activity"/>
    <property type="evidence" value="ECO:0007669"/>
    <property type="project" value="InterPro"/>
</dbReference>
<dbReference type="Pfam" id="PF04264">
    <property type="entry name" value="YceI"/>
    <property type="match status" value="1"/>
</dbReference>
<dbReference type="KEGG" id="cbot:ATE48_03230"/>
<evidence type="ECO:0000256" key="7">
    <source>
        <dbReference type="ARBA" id="ARBA00022723"/>
    </source>
</evidence>
<dbReference type="SMART" id="SM00867">
    <property type="entry name" value="YceI"/>
    <property type="match status" value="1"/>
</dbReference>
<keyword evidence="8" id="KW-0249">Electron transport</keyword>
<dbReference type="STRING" id="1759059.ATE48_03230"/>
<dbReference type="SUPFAM" id="SSF101874">
    <property type="entry name" value="YceI-like"/>
    <property type="match status" value="1"/>
</dbReference>
<dbReference type="PANTHER" id="PTHR30529">
    <property type="entry name" value="CYTOCHROME B561"/>
    <property type="match status" value="1"/>
</dbReference>
<keyword evidence="17" id="KW-1185">Reference proteome</keyword>
<evidence type="ECO:0000256" key="12">
    <source>
        <dbReference type="ARBA" id="ARBA00037975"/>
    </source>
</evidence>
<keyword evidence="3" id="KW-0813">Transport</keyword>
<comment type="subcellular location">
    <subcellularLocation>
        <location evidence="2">Cell membrane</location>
        <topology evidence="2">Multi-pass membrane protein</topology>
    </subcellularLocation>
</comment>
<evidence type="ECO:0000256" key="6">
    <source>
        <dbReference type="ARBA" id="ARBA00022692"/>
    </source>
</evidence>
<protein>
    <recommendedName>
        <fullName evidence="15">Lipid/polyisoprenoid-binding YceI-like domain-containing protein</fullName>
    </recommendedName>
</protein>
<dbReference type="InParanoid" id="A0A1B1AEL5"/>
<dbReference type="InterPro" id="IPR016174">
    <property type="entry name" value="Di-haem_cyt_TM"/>
</dbReference>